<accession>A0A0L6JJJ3</accession>
<evidence type="ECO:0000256" key="4">
    <source>
        <dbReference type="ARBA" id="ARBA00022692"/>
    </source>
</evidence>
<comment type="subunit">
    <text evidence="10">Probably interacts with PlsX.</text>
</comment>
<comment type="catalytic activity">
    <reaction evidence="10">
        <text>an acyl phosphate + sn-glycerol 3-phosphate = a 1-acyl-sn-glycero-3-phosphate + phosphate</text>
        <dbReference type="Rhea" id="RHEA:34075"/>
        <dbReference type="ChEBI" id="CHEBI:43474"/>
        <dbReference type="ChEBI" id="CHEBI:57597"/>
        <dbReference type="ChEBI" id="CHEBI:57970"/>
        <dbReference type="ChEBI" id="CHEBI:59918"/>
        <dbReference type="EC" id="2.3.1.275"/>
    </reaction>
</comment>
<comment type="caution">
    <text evidence="11">The sequence shown here is derived from an EMBL/GenBank/DDBJ whole genome shotgun (WGS) entry which is preliminary data.</text>
</comment>
<organism evidence="11 12">
    <name type="scientific">Pseudobacteroides cellulosolvens ATCC 35603 = DSM 2933</name>
    <dbReference type="NCBI Taxonomy" id="398512"/>
    <lineage>
        <taxon>Bacteria</taxon>
        <taxon>Bacillati</taxon>
        <taxon>Bacillota</taxon>
        <taxon>Clostridia</taxon>
        <taxon>Eubacteriales</taxon>
        <taxon>Oscillospiraceae</taxon>
        <taxon>Pseudobacteroides</taxon>
    </lineage>
</organism>
<dbReference type="AlphaFoldDB" id="A0A0L6JJJ3"/>
<evidence type="ECO:0000256" key="1">
    <source>
        <dbReference type="ARBA" id="ARBA00022475"/>
    </source>
</evidence>
<dbReference type="STRING" id="398512.Bccel_1313"/>
<evidence type="ECO:0000256" key="7">
    <source>
        <dbReference type="ARBA" id="ARBA00023136"/>
    </source>
</evidence>
<comment type="subcellular location">
    <subcellularLocation>
        <location evidence="10">Cell membrane</location>
        <topology evidence="10">Multi-pass membrane protein</topology>
    </subcellularLocation>
</comment>
<keyword evidence="6 10" id="KW-0443">Lipid metabolism</keyword>
<dbReference type="eggNOG" id="COG0344">
    <property type="taxonomic scope" value="Bacteria"/>
</dbReference>
<dbReference type="GO" id="GO:0008654">
    <property type="term" value="P:phospholipid biosynthetic process"/>
    <property type="evidence" value="ECO:0007669"/>
    <property type="project" value="UniProtKB-UniRule"/>
</dbReference>
<dbReference type="Pfam" id="PF02660">
    <property type="entry name" value="G3P_acyltransf"/>
    <property type="match status" value="1"/>
</dbReference>
<dbReference type="RefSeq" id="WP_036944329.1">
    <property type="nucleotide sequence ID" value="NZ_JQKC01000027.1"/>
</dbReference>
<evidence type="ECO:0000256" key="3">
    <source>
        <dbReference type="ARBA" id="ARBA00022679"/>
    </source>
</evidence>
<dbReference type="Proteomes" id="UP000036923">
    <property type="component" value="Unassembled WGS sequence"/>
</dbReference>
<feature type="transmembrane region" description="Helical" evidence="10">
    <location>
        <begin position="165"/>
        <end position="181"/>
    </location>
</feature>
<sequence length="202" mass="21593">MVMDYLKILSMFILGYLLGSLNSSLLVGKVYGVDVRKHGSGNAGATNTLRTLGKKAAVFVILGDALKGVLACLIGSLLVGNNGLMVAGIGSIVGHNWPLYFKFKGGKGVLTSFAVALMMDWKVALILFAIFAIVVAISKYISLGSIIGAALFPVAAYIHKSDDKLYLVIAVIFAFLIILRHRSNIKRIVQGTESKFGKKKTA</sequence>
<evidence type="ECO:0000256" key="6">
    <source>
        <dbReference type="ARBA" id="ARBA00023098"/>
    </source>
</evidence>
<keyword evidence="3 10" id="KW-0808">Transferase</keyword>
<keyword evidence="2 10" id="KW-0444">Lipid biosynthesis</keyword>
<comment type="similarity">
    <text evidence="10">Belongs to the PlsY family.</text>
</comment>
<dbReference type="PANTHER" id="PTHR30309:SF0">
    <property type="entry name" value="GLYCEROL-3-PHOSPHATE ACYLTRANSFERASE-RELATED"/>
    <property type="match status" value="1"/>
</dbReference>
<dbReference type="SMART" id="SM01207">
    <property type="entry name" value="G3P_acyltransf"/>
    <property type="match status" value="1"/>
</dbReference>
<comment type="pathway">
    <text evidence="10">Lipid metabolism; phospholipid metabolism.</text>
</comment>
<feature type="transmembrane region" description="Helical" evidence="10">
    <location>
        <begin position="56"/>
        <end position="78"/>
    </location>
</feature>
<evidence type="ECO:0000256" key="5">
    <source>
        <dbReference type="ARBA" id="ARBA00022989"/>
    </source>
</evidence>
<dbReference type="InterPro" id="IPR003811">
    <property type="entry name" value="G3P_acylTferase_PlsY"/>
</dbReference>
<proteinExistence type="inferred from homology"/>
<comment type="function">
    <text evidence="10">Catalyzes the transfer of an acyl group from acyl-phosphate (acyl-PO(4)) to glycerol-3-phosphate (G3P) to form lysophosphatidic acid (LPA). This enzyme utilizes acyl-phosphate as fatty acyl donor, but not acyl-CoA or acyl-ACP.</text>
</comment>
<dbReference type="UniPathway" id="UPA00085"/>
<dbReference type="HAMAP" id="MF_01043">
    <property type="entry name" value="PlsY"/>
    <property type="match status" value="1"/>
</dbReference>
<name>A0A0L6JJJ3_9FIRM</name>
<keyword evidence="8 10" id="KW-0594">Phospholipid biosynthesis</keyword>
<protein>
    <recommendedName>
        <fullName evidence="10">Glycerol-3-phosphate acyltransferase</fullName>
    </recommendedName>
    <alternativeName>
        <fullName evidence="10">Acyl-PO4 G3P acyltransferase</fullName>
    </alternativeName>
    <alternativeName>
        <fullName evidence="10">Acyl-phosphate--glycerol-3-phosphate acyltransferase</fullName>
    </alternativeName>
    <alternativeName>
        <fullName evidence="10">G3P acyltransferase</fullName>
        <shortName evidence="10">GPAT</shortName>
        <ecNumber evidence="10">2.3.1.275</ecNumber>
    </alternativeName>
    <alternativeName>
        <fullName evidence="10">Lysophosphatidic acid synthase</fullName>
        <shortName evidence="10">LPA synthase</shortName>
    </alternativeName>
</protein>
<gene>
    <name evidence="10" type="primary">plsY</name>
    <name evidence="11" type="ORF">Bccel_1313</name>
</gene>
<dbReference type="OrthoDB" id="9777124at2"/>
<evidence type="ECO:0000313" key="11">
    <source>
        <dbReference type="EMBL" id="KNY26051.1"/>
    </source>
</evidence>
<dbReference type="NCBIfam" id="TIGR00023">
    <property type="entry name" value="glycerol-3-phosphate 1-O-acyltransferase PlsY"/>
    <property type="match status" value="1"/>
</dbReference>
<keyword evidence="12" id="KW-1185">Reference proteome</keyword>
<feature type="transmembrane region" description="Helical" evidence="10">
    <location>
        <begin position="140"/>
        <end position="158"/>
    </location>
</feature>
<dbReference type="GO" id="GO:0043772">
    <property type="term" value="F:acyl-phosphate glycerol-3-phosphate acyltransferase activity"/>
    <property type="evidence" value="ECO:0007669"/>
    <property type="project" value="UniProtKB-UniRule"/>
</dbReference>
<keyword evidence="1 10" id="KW-1003">Cell membrane</keyword>
<evidence type="ECO:0000256" key="2">
    <source>
        <dbReference type="ARBA" id="ARBA00022516"/>
    </source>
</evidence>
<keyword evidence="5 10" id="KW-1133">Transmembrane helix</keyword>
<dbReference type="PANTHER" id="PTHR30309">
    <property type="entry name" value="INNER MEMBRANE PROTEIN YGIH"/>
    <property type="match status" value="1"/>
</dbReference>
<dbReference type="GO" id="GO:0005886">
    <property type="term" value="C:plasma membrane"/>
    <property type="evidence" value="ECO:0007669"/>
    <property type="project" value="UniProtKB-SubCell"/>
</dbReference>
<evidence type="ECO:0000313" key="12">
    <source>
        <dbReference type="Proteomes" id="UP000036923"/>
    </source>
</evidence>
<dbReference type="EMBL" id="LGTC01000001">
    <property type="protein sequence ID" value="KNY26051.1"/>
    <property type="molecule type" value="Genomic_DNA"/>
</dbReference>
<keyword evidence="4 10" id="KW-0812">Transmembrane</keyword>
<evidence type="ECO:0000256" key="8">
    <source>
        <dbReference type="ARBA" id="ARBA00023209"/>
    </source>
</evidence>
<feature type="transmembrane region" description="Helical" evidence="10">
    <location>
        <begin position="113"/>
        <end position="134"/>
    </location>
</feature>
<evidence type="ECO:0000256" key="9">
    <source>
        <dbReference type="ARBA" id="ARBA00023264"/>
    </source>
</evidence>
<keyword evidence="11" id="KW-0012">Acyltransferase</keyword>
<keyword evidence="9 10" id="KW-1208">Phospholipid metabolism</keyword>
<dbReference type="EC" id="2.3.1.275" evidence="10"/>
<keyword evidence="7 10" id="KW-0472">Membrane</keyword>
<evidence type="ECO:0000256" key="10">
    <source>
        <dbReference type="HAMAP-Rule" id="MF_01043"/>
    </source>
</evidence>
<dbReference type="PATRIC" id="fig|398512.5.peg.1364"/>
<reference evidence="12" key="1">
    <citation type="submission" date="2015-07" db="EMBL/GenBank/DDBJ databases">
        <title>Near-Complete Genome Sequence of the Cellulolytic Bacterium Bacteroides (Pseudobacteroides) cellulosolvens ATCC 35603.</title>
        <authorList>
            <person name="Dassa B."/>
            <person name="Utturkar S.M."/>
            <person name="Klingeman D.M."/>
            <person name="Hurt R.A."/>
            <person name="Keller M."/>
            <person name="Xu J."/>
            <person name="Reddy Y.H.K."/>
            <person name="Borovok I."/>
            <person name="Grinberg I.R."/>
            <person name="Lamed R."/>
            <person name="Zhivin O."/>
            <person name="Bayer E.A."/>
            <person name="Brown S.D."/>
        </authorList>
    </citation>
    <scope>NUCLEOTIDE SEQUENCE [LARGE SCALE GENOMIC DNA]</scope>
    <source>
        <strain evidence="12">DSM 2933</strain>
    </source>
</reference>
<feature type="transmembrane region" description="Helical" evidence="10">
    <location>
        <begin position="6"/>
        <end position="27"/>
    </location>
</feature>